<gene>
    <name evidence="1" type="ORF">ERS852511_04939</name>
</gene>
<dbReference type="EMBL" id="CZAP01000034">
    <property type="protein sequence ID" value="CUQ25233.1"/>
    <property type="molecule type" value="Genomic_DNA"/>
</dbReference>
<dbReference type="Proteomes" id="UP000095576">
    <property type="component" value="Unassembled WGS sequence"/>
</dbReference>
<accession>A0A174URY2</accession>
<reference evidence="1 2" key="1">
    <citation type="submission" date="2015-09" db="EMBL/GenBank/DDBJ databases">
        <authorList>
            <consortium name="Pathogen Informatics"/>
        </authorList>
    </citation>
    <scope>NUCLEOTIDE SEQUENCE [LARGE SCALE GENOMIC DNA]</scope>
    <source>
        <strain evidence="1 2">2789STDY5834899</strain>
    </source>
</reference>
<sequence>MRGVSPVCVYRAWTPSLADRRMSFRFFYVYWLGVGHKRNPYSNGKDTAKTVPKLLVKHS</sequence>
<evidence type="ECO:0000313" key="2">
    <source>
        <dbReference type="Proteomes" id="UP000095576"/>
    </source>
</evidence>
<protein>
    <submittedName>
        <fullName evidence="1">Uncharacterized protein</fullName>
    </submittedName>
</protein>
<name>A0A174URY2_BACT4</name>
<dbReference type="AlphaFoldDB" id="A0A174URY2"/>
<proteinExistence type="predicted"/>
<evidence type="ECO:0000313" key="1">
    <source>
        <dbReference type="EMBL" id="CUQ25233.1"/>
    </source>
</evidence>
<organism evidence="1 2">
    <name type="scientific">Bacteroides thetaiotaomicron</name>
    <dbReference type="NCBI Taxonomy" id="818"/>
    <lineage>
        <taxon>Bacteria</taxon>
        <taxon>Pseudomonadati</taxon>
        <taxon>Bacteroidota</taxon>
        <taxon>Bacteroidia</taxon>
        <taxon>Bacteroidales</taxon>
        <taxon>Bacteroidaceae</taxon>
        <taxon>Bacteroides</taxon>
    </lineage>
</organism>